<sequence>MINTHTLVAGDSLAAIAKRYYGQEEFFKLIAAASGIRDFNAIEVGMVLIIPDVNRKHTVAVGESLADLAAQFYGPRNSHLFSLIVAANGIGHPDEIRVGQVLIIPGISYRIASGDTLHRLAERFYGDATLFPLIADANGISDPGRIRIGQELLIPPKG</sequence>
<dbReference type="Pfam" id="PF01476">
    <property type="entry name" value="LysM"/>
    <property type="match status" value="3"/>
</dbReference>
<dbReference type="Gene3D" id="3.10.350.10">
    <property type="entry name" value="LysM domain"/>
    <property type="match status" value="3"/>
</dbReference>
<protein>
    <submittedName>
        <fullName evidence="2">LysM peptidoglycan-binding domain-containing protein</fullName>
    </submittedName>
</protein>
<dbReference type="RefSeq" id="WP_357805445.1">
    <property type="nucleotide sequence ID" value="NZ_JBEYBM010000011.1"/>
</dbReference>
<keyword evidence="3" id="KW-1185">Reference proteome</keyword>
<dbReference type="SMART" id="SM00257">
    <property type="entry name" value="LysM"/>
    <property type="match status" value="3"/>
</dbReference>
<dbReference type="PANTHER" id="PTHR34700">
    <property type="entry name" value="POTASSIUM BINDING PROTEIN KBP"/>
    <property type="match status" value="1"/>
</dbReference>
<evidence type="ECO:0000259" key="1">
    <source>
        <dbReference type="PROSITE" id="PS51782"/>
    </source>
</evidence>
<gene>
    <name evidence="2" type="ORF">ABZ507_09130</name>
</gene>
<feature type="domain" description="LysM" evidence="1">
    <location>
        <begin position="3"/>
        <end position="50"/>
    </location>
</feature>
<dbReference type="PROSITE" id="PS51782">
    <property type="entry name" value="LYSM"/>
    <property type="match status" value="3"/>
</dbReference>
<dbReference type="Proteomes" id="UP001550535">
    <property type="component" value="Unassembled WGS sequence"/>
</dbReference>
<accession>A0ABV2X7W1</accession>
<dbReference type="SUPFAM" id="SSF54106">
    <property type="entry name" value="LysM domain"/>
    <property type="match status" value="2"/>
</dbReference>
<dbReference type="InterPro" id="IPR036779">
    <property type="entry name" value="LysM_dom_sf"/>
</dbReference>
<dbReference type="CDD" id="cd00118">
    <property type="entry name" value="LysM"/>
    <property type="match status" value="2"/>
</dbReference>
<proteinExistence type="predicted"/>
<dbReference type="InterPro" id="IPR018392">
    <property type="entry name" value="LysM"/>
</dbReference>
<feature type="domain" description="LysM" evidence="1">
    <location>
        <begin position="55"/>
        <end position="104"/>
    </location>
</feature>
<feature type="domain" description="LysM" evidence="1">
    <location>
        <begin position="107"/>
        <end position="154"/>
    </location>
</feature>
<reference evidence="2 3" key="1">
    <citation type="submission" date="2024-06" db="EMBL/GenBank/DDBJ databases">
        <title>The Natural Products Discovery Center: Release of the First 8490 Sequenced Strains for Exploring Actinobacteria Biosynthetic Diversity.</title>
        <authorList>
            <person name="Kalkreuter E."/>
            <person name="Kautsar S.A."/>
            <person name="Yang D."/>
            <person name="Bader C.D."/>
            <person name="Teijaro C.N."/>
            <person name="Fluegel L."/>
            <person name="Davis C.M."/>
            <person name="Simpson J.R."/>
            <person name="Lauterbach L."/>
            <person name="Steele A.D."/>
            <person name="Gui C."/>
            <person name="Meng S."/>
            <person name="Li G."/>
            <person name="Viehrig K."/>
            <person name="Ye F."/>
            <person name="Su P."/>
            <person name="Kiefer A.F."/>
            <person name="Nichols A."/>
            <person name="Cepeda A.J."/>
            <person name="Yan W."/>
            <person name="Fan B."/>
            <person name="Jiang Y."/>
            <person name="Adhikari A."/>
            <person name="Zheng C.-J."/>
            <person name="Schuster L."/>
            <person name="Cowan T.M."/>
            <person name="Smanski M.J."/>
            <person name="Chevrette M.G."/>
            <person name="De Carvalho L.P.S."/>
            <person name="Shen B."/>
        </authorList>
    </citation>
    <scope>NUCLEOTIDE SEQUENCE [LARGE SCALE GENOMIC DNA]</scope>
    <source>
        <strain evidence="2 3">NPDC019434</strain>
    </source>
</reference>
<name>A0ABV2X7W1_9NOCA</name>
<dbReference type="EMBL" id="JBEYBR010000017">
    <property type="protein sequence ID" value="MEU2121987.1"/>
    <property type="molecule type" value="Genomic_DNA"/>
</dbReference>
<dbReference type="PANTHER" id="PTHR34700:SF4">
    <property type="entry name" value="PHAGE-LIKE ELEMENT PBSX PROTEIN XKDP"/>
    <property type="match status" value="1"/>
</dbReference>
<dbReference type="InterPro" id="IPR052196">
    <property type="entry name" value="Bact_Kbp"/>
</dbReference>
<comment type="caution">
    <text evidence="2">The sequence shown here is derived from an EMBL/GenBank/DDBJ whole genome shotgun (WGS) entry which is preliminary data.</text>
</comment>
<evidence type="ECO:0000313" key="2">
    <source>
        <dbReference type="EMBL" id="MEU2121987.1"/>
    </source>
</evidence>
<organism evidence="2 3">
    <name type="scientific">Nocardia niwae</name>
    <dbReference type="NCBI Taxonomy" id="626084"/>
    <lineage>
        <taxon>Bacteria</taxon>
        <taxon>Bacillati</taxon>
        <taxon>Actinomycetota</taxon>
        <taxon>Actinomycetes</taxon>
        <taxon>Mycobacteriales</taxon>
        <taxon>Nocardiaceae</taxon>
        <taxon>Nocardia</taxon>
    </lineage>
</organism>
<evidence type="ECO:0000313" key="3">
    <source>
        <dbReference type="Proteomes" id="UP001550535"/>
    </source>
</evidence>